<feature type="transmembrane region" description="Helical" evidence="1">
    <location>
        <begin position="32"/>
        <end position="50"/>
    </location>
</feature>
<keyword evidence="1" id="KW-0812">Transmembrane</keyword>
<keyword evidence="1" id="KW-0472">Membrane</keyword>
<keyword evidence="1" id="KW-1133">Transmembrane helix</keyword>
<protein>
    <submittedName>
        <fullName evidence="2">Uncharacterized protein</fullName>
    </submittedName>
</protein>
<gene>
    <name evidence="2" type="ORF">METZ01_LOCUS207746</name>
</gene>
<sequence>MKEENPQTDLNEINTEFRTIDGWPTWLEIRRGVLVLLLVLAPAVILSTNLPSWIQSYHITGEALWGLKRKGMPDEVIQPMLKMRGPTYFFKSSLIEEVGKKI</sequence>
<dbReference type="AlphaFoldDB" id="A0A382EX34"/>
<proteinExistence type="predicted"/>
<reference evidence="2" key="1">
    <citation type="submission" date="2018-05" db="EMBL/GenBank/DDBJ databases">
        <authorList>
            <person name="Lanie J.A."/>
            <person name="Ng W.-L."/>
            <person name="Kazmierczak K.M."/>
            <person name="Andrzejewski T.M."/>
            <person name="Davidsen T.M."/>
            <person name="Wayne K.J."/>
            <person name="Tettelin H."/>
            <person name="Glass J.I."/>
            <person name="Rusch D."/>
            <person name="Podicherti R."/>
            <person name="Tsui H.-C.T."/>
            <person name="Winkler M.E."/>
        </authorList>
    </citation>
    <scope>NUCLEOTIDE SEQUENCE</scope>
</reference>
<organism evidence="2">
    <name type="scientific">marine metagenome</name>
    <dbReference type="NCBI Taxonomy" id="408172"/>
    <lineage>
        <taxon>unclassified sequences</taxon>
        <taxon>metagenomes</taxon>
        <taxon>ecological metagenomes</taxon>
    </lineage>
</organism>
<evidence type="ECO:0000313" key="2">
    <source>
        <dbReference type="EMBL" id="SVB54892.1"/>
    </source>
</evidence>
<accession>A0A382EX34</accession>
<dbReference type="EMBL" id="UINC01046626">
    <property type="protein sequence ID" value="SVB54892.1"/>
    <property type="molecule type" value="Genomic_DNA"/>
</dbReference>
<evidence type="ECO:0000256" key="1">
    <source>
        <dbReference type="SAM" id="Phobius"/>
    </source>
</evidence>
<feature type="non-terminal residue" evidence="2">
    <location>
        <position position="102"/>
    </location>
</feature>
<name>A0A382EX34_9ZZZZ</name>